<dbReference type="EMBL" id="JACHMH010000001">
    <property type="protein sequence ID" value="MBB4681960.1"/>
    <property type="molecule type" value="Genomic_DNA"/>
</dbReference>
<dbReference type="Proteomes" id="UP000533598">
    <property type="component" value="Unassembled WGS sequence"/>
</dbReference>
<evidence type="ECO:0000313" key="2">
    <source>
        <dbReference type="EMBL" id="MBB4681960.1"/>
    </source>
</evidence>
<feature type="domain" description="Serine aminopeptidase S33" evidence="1">
    <location>
        <begin position="37"/>
        <end position="243"/>
    </location>
</feature>
<comment type="caution">
    <text evidence="2">The sequence shown here is derived from an EMBL/GenBank/DDBJ whole genome shotgun (WGS) entry which is preliminary data.</text>
</comment>
<reference evidence="2 3" key="1">
    <citation type="submission" date="2020-08" db="EMBL/GenBank/DDBJ databases">
        <title>Sequencing the genomes of 1000 actinobacteria strains.</title>
        <authorList>
            <person name="Klenk H.-P."/>
        </authorList>
    </citation>
    <scope>NUCLEOTIDE SEQUENCE [LARGE SCALE GENOMIC DNA]</scope>
    <source>
        <strain evidence="2 3">DSM 44230</strain>
    </source>
</reference>
<sequence>MTADLLGNPYTARTIKLAAVQNVDTVATLVHHPAKSPAKGALLYVHGFCDYFFQTHVAEFFSELGYDFYALDLRAYGRSLRPGQLPNFVTDLAQHFEELDAAAELIRADGHEHLVVMAHSTGGLITPLWAQARRGSLPLDGLILNSPWLDLAEGWFNRVIGTALVRLVGRWFPKLVIKPTLAPTYGHSLLASHHGEWEYNLAWKPIEHFPVRAGWLRAVRRGHSQVHAGIDVGAPVLVLCSDKSLLHRKAWEEAAGHADTVLDVEQIARWAPKLAGEVTVTPVPDALHDVFLSAPPVRERALAAARDWLTSRTSL</sequence>
<dbReference type="Gene3D" id="3.40.50.1820">
    <property type="entry name" value="alpha/beta hydrolase"/>
    <property type="match status" value="1"/>
</dbReference>
<dbReference type="GO" id="GO:0016787">
    <property type="term" value="F:hydrolase activity"/>
    <property type="evidence" value="ECO:0007669"/>
    <property type="project" value="UniProtKB-KW"/>
</dbReference>
<dbReference type="AlphaFoldDB" id="A0A7W7CIW1"/>
<protein>
    <submittedName>
        <fullName evidence="2">Alpha-beta hydrolase superfamily lysophospholipase</fullName>
    </submittedName>
</protein>
<evidence type="ECO:0000259" key="1">
    <source>
        <dbReference type="Pfam" id="PF12146"/>
    </source>
</evidence>
<evidence type="ECO:0000313" key="3">
    <source>
        <dbReference type="Proteomes" id="UP000533598"/>
    </source>
</evidence>
<accession>A0A7W7CIW1</accession>
<proteinExistence type="predicted"/>
<dbReference type="InterPro" id="IPR029058">
    <property type="entry name" value="AB_hydrolase_fold"/>
</dbReference>
<dbReference type="RefSeq" id="WP_185008908.1">
    <property type="nucleotide sequence ID" value="NZ_BAAAUI010000034.1"/>
</dbReference>
<dbReference type="PANTHER" id="PTHR11614">
    <property type="entry name" value="PHOSPHOLIPASE-RELATED"/>
    <property type="match status" value="1"/>
</dbReference>
<dbReference type="InterPro" id="IPR051044">
    <property type="entry name" value="MAG_DAG_Lipase"/>
</dbReference>
<organism evidence="2 3">
    <name type="scientific">Crossiella cryophila</name>
    <dbReference type="NCBI Taxonomy" id="43355"/>
    <lineage>
        <taxon>Bacteria</taxon>
        <taxon>Bacillati</taxon>
        <taxon>Actinomycetota</taxon>
        <taxon>Actinomycetes</taxon>
        <taxon>Pseudonocardiales</taxon>
        <taxon>Pseudonocardiaceae</taxon>
        <taxon>Crossiella</taxon>
    </lineage>
</organism>
<dbReference type="InterPro" id="IPR022742">
    <property type="entry name" value="Hydrolase_4"/>
</dbReference>
<dbReference type="Pfam" id="PF12146">
    <property type="entry name" value="Hydrolase_4"/>
    <property type="match status" value="1"/>
</dbReference>
<keyword evidence="3" id="KW-1185">Reference proteome</keyword>
<name>A0A7W7CIW1_9PSEU</name>
<dbReference type="SUPFAM" id="SSF53474">
    <property type="entry name" value="alpha/beta-Hydrolases"/>
    <property type="match status" value="1"/>
</dbReference>
<keyword evidence="2" id="KW-0378">Hydrolase</keyword>
<gene>
    <name evidence="2" type="ORF">HNR67_008078</name>
</gene>